<gene>
    <name evidence="15" type="ORF">KFV11_00675</name>
</gene>
<name>A0A9Q9BQP7_9STAP</name>
<evidence type="ECO:0000256" key="10">
    <source>
        <dbReference type="ARBA" id="ARBA00023588"/>
    </source>
</evidence>
<dbReference type="Pfam" id="PF18927">
    <property type="entry name" value="CrtO"/>
    <property type="match status" value="1"/>
</dbReference>
<evidence type="ECO:0000256" key="3">
    <source>
        <dbReference type="ARBA" id="ARBA00022679"/>
    </source>
</evidence>
<evidence type="ECO:0000256" key="2">
    <source>
        <dbReference type="ARBA" id="ARBA00022475"/>
    </source>
</evidence>
<evidence type="ECO:0000256" key="9">
    <source>
        <dbReference type="ARBA" id="ARBA00023315"/>
    </source>
</evidence>
<evidence type="ECO:0000256" key="5">
    <source>
        <dbReference type="ARBA" id="ARBA00022729"/>
    </source>
</evidence>
<protein>
    <recommendedName>
        <fullName evidence="12">Glycosyl-4,4'-diaponeurosporenoate acyltransferase</fullName>
    </recommendedName>
</protein>
<keyword evidence="7 14" id="KW-1133">Transmembrane helix</keyword>
<dbReference type="KEGG" id="mequ:KFV11_00675"/>
<keyword evidence="9" id="KW-0012">Acyltransferase</keyword>
<evidence type="ECO:0000256" key="13">
    <source>
        <dbReference type="ARBA" id="ARBA00025324"/>
    </source>
</evidence>
<keyword evidence="6" id="KW-0125">Carotenoid biosynthesis</keyword>
<keyword evidence="2" id="KW-1003">Cell membrane</keyword>
<evidence type="ECO:0000256" key="7">
    <source>
        <dbReference type="ARBA" id="ARBA00022989"/>
    </source>
</evidence>
<dbReference type="AlphaFoldDB" id="A0A9Q9BQP7"/>
<keyword evidence="3" id="KW-0808">Transferase</keyword>
<keyword evidence="4 14" id="KW-0812">Transmembrane</keyword>
<evidence type="ECO:0000256" key="4">
    <source>
        <dbReference type="ARBA" id="ARBA00022692"/>
    </source>
</evidence>
<dbReference type="GO" id="GO:0016746">
    <property type="term" value="F:acyltransferase activity"/>
    <property type="evidence" value="ECO:0007669"/>
    <property type="project" value="UniProtKB-KW"/>
</dbReference>
<comment type="pathway">
    <text evidence="10">Carotenoid biosynthesis; staphyloxanthin biosynthesis; staphyloxanthin from farnesyl diphosphate: step 5/5.</text>
</comment>
<dbReference type="GO" id="GO:0016117">
    <property type="term" value="P:carotenoid biosynthetic process"/>
    <property type="evidence" value="ECO:0007669"/>
    <property type="project" value="UniProtKB-KW"/>
</dbReference>
<evidence type="ECO:0000313" key="16">
    <source>
        <dbReference type="Proteomes" id="UP001057381"/>
    </source>
</evidence>
<evidence type="ECO:0000256" key="12">
    <source>
        <dbReference type="ARBA" id="ARBA00023667"/>
    </source>
</evidence>
<dbReference type="Proteomes" id="UP001057381">
    <property type="component" value="Chromosome"/>
</dbReference>
<evidence type="ECO:0000256" key="1">
    <source>
        <dbReference type="ARBA" id="ARBA00004162"/>
    </source>
</evidence>
<dbReference type="EMBL" id="CP073809">
    <property type="protein sequence ID" value="UTH13921.1"/>
    <property type="molecule type" value="Genomic_DNA"/>
</dbReference>
<accession>A0A9Q9BQP7</accession>
<evidence type="ECO:0000313" key="15">
    <source>
        <dbReference type="EMBL" id="UTH13921.1"/>
    </source>
</evidence>
<comment type="subcellular location">
    <subcellularLocation>
        <location evidence="1">Cell membrane</location>
        <topology evidence="1">Single-pass membrane protein</topology>
    </subcellularLocation>
</comment>
<keyword evidence="5" id="KW-0732">Signal</keyword>
<comment type="function">
    <text evidence="13">Catalyzes the acylation of glycosyl-4,4'-diaponeurosporenoate, i.e. the esterification of glucose at the C6'' position with the carboxyl group of the C(15) fatty acid 12-methyltetradecanoic acid, to yield staphyloxanthin. This is the last step in the biosynthesis of this orange pigment, present in most staphylococci strains.</text>
</comment>
<evidence type="ECO:0000256" key="8">
    <source>
        <dbReference type="ARBA" id="ARBA00023136"/>
    </source>
</evidence>
<evidence type="ECO:0000256" key="6">
    <source>
        <dbReference type="ARBA" id="ARBA00022746"/>
    </source>
</evidence>
<organism evidence="15 16">
    <name type="scientific">Macrococcus equipercicus</name>
    <dbReference type="NCBI Taxonomy" id="69967"/>
    <lineage>
        <taxon>Bacteria</taxon>
        <taxon>Bacillati</taxon>
        <taxon>Bacillota</taxon>
        <taxon>Bacilli</taxon>
        <taxon>Bacillales</taxon>
        <taxon>Staphylococcaceae</taxon>
        <taxon>Macrococcus</taxon>
    </lineage>
</organism>
<dbReference type="GO" id="GO:0005886">
    <property type="term" value="C:plasma membrane"/>
    <property type="evidence" value="ECO:0007669"/>
    <property type="project" value="UniProtKB-SubCell"/>
</dbReference>
<evidence type="ECO:0000256" key="14">
    <source>
        <dbReference type="SAM" id="Phobius"/>
    </source>
</evidence>
<comment type="similarity">
    <text evidence="11">Belongs to the acyltransferase CrtO family.</text>
</comment>
<feature type="transmembrane region" description="Helical" evidence="14">
    <location>
        <begin position="65"/>
        <end position="82"/>
    </location>
</feature>
<reference evidence="15" key="1">
    <citation type="submission" date="2021-04" db="EMBL/GenBank/DDBJ databases">
        <title>Complete Genome Sequences of Macrococcus spp. from dog and cattle.</title>
        <authorList>
            <person name="Schwendener S."/>
            <person name="Perreten V."/>
        </authorList>
    </citation>
    <scope>NUCLEOTIDE SEQUENCE</scope>
    <source>
        <strain evidence="15">Epi0143-OL</strain>
    </source>
</reference>
<evidence type="ECO:0000256" key="11">
    <source>
        <dbReference type="ARBA" id="ARBA00023603"/>
    </source>
</evidence>
<dbReference type="InterPro" id="IPR044021">
    <property type="entry name" value="CrtO"/>
</dbReference>
<keyword evidence="8 14" id="KW-0472">Membrane</keyword>
<proteinExistence type="inferred from homology"/>
<sequence>MKTWKHRLPDGTLVIKSGHNKSVLPDYRAATLNTFFLEMRRAELTHWITMTSGLLFFFWNPRWAALLNILFGIISNAPFIITQRYNRPRIERIYNKKQHHVRQGDETR</sequence>